<gene>
    <name evidence="6" type="ORF">KDAU_32110</name>
</gene>
<dbReference type="Gene3D" id="3.40.50.2300">
    <property type="match status" value="1"/>
</dbReference>
<dbReference type="PANTHER" id="PTHR44591">
    <property type="entry name" value="STRESS RESPONSE REGULATOR PROTEIN 1"/>
    <property type="match status" value="1"/>
</dbReference>
<dbReference type="RefSeq" id="WP_126596888.1">
    <property type="nucleotide sequence ID" value="NZ_BIFQ01000001.1"/>
</dbReference>
<keyword evidence="2" id="KW-0902">Two-component regulatory system</keyword>
<feature type="compositionally biased region" description="Polar residues" evidence="4">
    <location>
        <begin position="200"/>
        <end position="213"/>
    </location>
</feature>
<dbReference type="AlphaFoldDB" id="A0A401ZG98"/>
<dbReference type="EMBL" id="BIFQ01000001">
    <property type="protein sequence ID" value="GCE05882.1"/>
    <property type="molecule type" value="Genomic_DNA"/>
</dbReference>
<feature type="domain" description="Response regulatory" evidence="5">
    <location>
        <begin position="6"/>
        <end position="122"/>
    </location>
</feature>
<evidence type="ECO:0000256" key="2">
    <source>
        <dbReference type="ARBA" id="ARBA00023012"/>
    </source>
</evidence>
<accession>A0A401ZG98</accession>
<protein>
    <recommendedName>
        <fullName evidence="5">Response regulatory domain-containing protein</fullName>
    </recommendedName>
</protein>
<dbReference type="SUPFAM" id="SSF52172">
    <property type="entry name" value="CheY-like"/>
    <property type="match status" value="1"/>
</dbReference>
<keyword evidence="7" id="KW-1185">Reference proteome</keyword>
<comment type="caution">
    <text evidence="6">The sequence shown here is derived from an EMBL/GenBank/DDBJ whole genome shotgun (WGS) entry which is preliminary data.</text>
</comment>
<keyword evidence="1 3" id="KW-0597">Phosphoprotein</keyword>
<dbReference type="InterPro" id="IPR011006">
    <property type="entry name" value="CheY-like_superfamily"/>
</dbReference>
<feature type="compositionally biased region" description="Polar residues" evidence="4">
    <location>
        <begin position="141"/>
        <end position="150"/>
    </location>
</feature>
<organism evidence="6 7">
    <name type="scientific">Dictyobacter aurantiacus</name>
    <dbReference type="NCBI Taxonomy" id="1936993"/>
    <lineage>
        <taxon>Bacteria</taxon>
        <taxon>Bacillati</taxon>
        <taxon>Chloroflexota</taxon>
        <taxon>Ktedonobacteria</taxon>
        <taxon>Ktedonobacterales</taxon>
        <taxon>Dictyobacteraceae</taxon>
        <taxon>Dictyobacter</taxon>
    </lineage>
</organism>
<dbReference type="PANTHER" id="PTHR44591:SF14">
    <property type="entry name" value="PROTEIN PILG"/>
    <property type="match status" value="1"/>
</dbReference>
<dbReference type="Pfam" id="PF00072">
    <property type="entry name" value="Response_reg"/>
    <property type="match status" value="1"/>
</dbReference>
<proteinExistence type="predicted"/>
<feature type="region of interest" description="Disordered" evidence="4">
    <location>
        <begin position="121"/>
        <end position="223"/>
    </location>
</feature>
<sequence length="321" mass="35402">MVTAPKVLIIDDSSTQCLYMRQALQNAGYQVLVANDGPEGLRMMAHEAPQCLVLDIILPGMNGFEVCRHLRSQEAWRTLPIIIVSSKNASSDRFWAMRQGANAYLTKPFKGEELVEEVRKVVTDRPRQSNASLRPEGSGTTGSQRPVNPSTPLPAGGWGTGPQQSIKTPQASPMHASNGQDLQSSSHFAFLRRGGIRPGNANSSYPPGNTGQPSALPRRLNETGPQQPIKVYSMGALPLLIPRRVEGTEMPFINQQERLSPAEHRARQLYLAIDGQKNIEELTYVIHMNKEELVSALSMLIQQQRILLYEPGGRLVDSSFL</sequence>
<dbReference type="InterPro" id="IPR001789">
    <property type="entry name" value="Sig_transdc_resp-reg_receiver"/>
</dbReference>
<dbReference type="InterPro" id="IPR050595">
    <property type="entry name" value="Bact_response_regulator"/>
</dbReference>
<dbReference type="Proteomes" id="UP000287224">
    <property type="component" value="Unassembled WGS sequence"/>
</dbReference>
<evidence type="ECO:0000259" key="5">
    <source>
        <dbReference type="PROSITE" id="PS50110"/>
    </source>
</evidence>
<evidence type="ECO:0000256" key="1">
    <source>
        <dbReference type="ARBA" id="ARBA00022553"/>
    </source>
</evidence>
<feature type="modified residue" description="4-aspartylphosphate" evidence="3">
    <location>
        <position position="55"/>
    </location>
</feature>
<name>A0A401ZG98_9CHLR</name>
<evidence type="ECO:0000313" key="7">
    <source>
        <dbReference type="Proteomes" id="UP000287224"/>
    </source>
</evidence>
<dbReference type="PROSITE" id="PS50110">
    <property type="entry name" value="RESPONSE_REGULATORY"/>
    <property type="match status" value="1"/>
</dbReference>
<feature type="compositionally biased region" description="Polar residues" evidence="4">
    <location>
        <begin position="161"/>
        <end position="187"/>
    </location>
</feature>
<dbReference type="SMART" id="SM00448">
    <property type="entry name" value="REC"/>
    <property type="match status" value="1"/>
</dbReference>
<evidence type="ECO:0000256" key="4">
    <source>
        <dbReference type="SAM" id="MobiDB-lite"/>
    </source>
</evidence>
<dbReference type="GO" id="GO:0000160">
    <property type="term" value="P:phosphorelay signal transduction system"/>
    <property type="evidence" value="ECO:0007669"/>
    <property type="project" value="UniProtKB-KW"/>
</dbReference>
<evidence type="ECO:0000256" key="3">
    <source>
        <dbReference type="PROSITE-ProRule" id="PRU00169"/>
    </source>
</evidence>
<dbReference type="OrthoDB" id="9800897at2"/>
<evidence type="ECO:0000313" key="6">
    <source>
        <dbReference type="EMBL" id="GCE05882.1"/>
    </source>
</evidence>
<reference evidence="7" key="1">
    <citation type="submission" date="2018-12" db="EMBL/GenBank/DDBJ databases">
        <title>Tengunoibacter tsumagoiensis gen. nov., sp. nov., Dictyobacter kobayashii sp. nov., D. alpinus sp. nov., and D. joshuensis sp. nov. and description of Dictyobacteraceae fam. nov. within the order Ktedonobacterales isolated from Tengu-no-mugimeshi.</title>
        <authorList>
            <person name="Wang C.M."/>
            <person name="Zheng Y."/>
            <person name="Sakai Y."/>
            <person name="Toyoda A."/>
            <person name="Minakuchi Y."/>
            <person name="Abe K."/>
            <person name="Yokota A."/>
            <person name="Yabe S."/>
        </authorList>
    </citation>
    <scope>NUCLEOTIDE SEQUENCE [LARGE SCALE GENOMIC DNA]</scope>
    <source>
        <strain evidence="7">S-27</strain>
    </source>
</reference>